<protein>
    <submittedName>
        <fullName evidence="1">Uncharacterized protein</fullName>
    </submittedName>
</protein>
<dbReference type="Proteomes" id="UP000076881">
    <property type="component" value="Unassembled WGS sequence"/>
</dbReference>
<sequence>MIRTTDIGPLAVLAAALYTQAAASSGHMVHDEHTSTILPSSACAIKNAHHIFNQLNNAGRQWGSSLTHNGVGFFPAIVPAGTLLYHGDHTDQPPTNPEWLAFEIEHAELFALSYLRSSRKVQDGLTRNDQTPAQKPVLNNALSFHPGGFGEGSSYGHPADSASVPQGFPEAYRNIRGYLHTYQASRDLKVLYLDGMAAAKTTMGTLDSQDLVLCEDKIGNLSKSFPFCEDVRASMICEMLADWGYDGFVRMEAGFELVYCDFSKGFSFLSARRTFYPRDKLSDGRHQLYMGLRAAAERYDGIGTERLRIDFSSMVSGWMFPINLTNTDPNRSDLARFSSVKQHELRAIKRRVSQAY</sequence>
<dbReference type="AlphaFoldDB" id="A0A162KM55"/>
<dbReference type="EMBL" id="AZHF01000004">
    <property type="protein sequence ID" value="OAA76978.1"/>
    <property type="molecule type" value="Genomic_DNA"/>
</dbReference>
<dbReference type="STRING" id="1081108.A0A162KM55"/>
<accession>A0A162KM55</accession>
<dbReference type="InterPro" id="IPR038921">
    <property type="entry name" value="YOR389W-like"/>
</dbReference>
<dbReference type="PANTHER" id="PTHR35204:SF1">
    <property type="entry name" value="ENTEROTOXIN"/>
    <property type="match status" value="1"/>
</dbReference>
<gene>
    <name evidence="1" type="ORF">LEL_06662</name>
</gene>
<proteinExistence type="predicted"/>
<name>A0A162KM55_CORDF</name>
<comment type="caution">
    <text evidence="1">The sequence shown here is derived from an EMBL/GenBank/DDBJ whole genome shotgun (WGS) entry which is preliminary data.</text>
</comment>
<dbReference type="PANTHER" id="PTHR35204">
    <property type="entry name" value="YALI0A21131P"/>
    <property type="match status" value="1"/>
</dbReference>
<organism evidence="1 2">
    <name type="scientific">Akanthomyces lecanii RCEF 1005</name>
    <dbReference type="NCBI Taxonomy" id="1081108"/>
    <lineage>
        <taxon>Eukaryota</taxon>
        <taxon>Fungi</taxon>
        <taxon>Dikarya</taxon>
        <taxon>Ascomycota</taxon>
        <taxon>Pezizomycotina</taxon>
        <taxon>Sordariomycetes</taxon>
        <taxon>Hypocreomycetidae</taxon>
        <taxon>Hypocreales</taxon>
        <taxon>Cordycipitaceae</taxon>
        <taxon>Akanthomyces</taxon>
        <taxon>Cordyceps confragosa</taxon>
    </lineage>
</organism>
<evidence type="ECO:0000313" key="2">
    <source>
        <dbReference type="Proteomes" id="UP000076881"/>
    </source>
</evidence>
<reference evidence="1 2" key="1">
    <citation type="journal article" date="2016" name="Genome Biol. Evol.">
        <title>Divergent and convergent evolution of fungal pathogenicity.</title>
        <authorList>
            <person name="Shang Y."/>
            <person name="Xiao G."/>
            <person name="Zheng P."/>
            <person name="Cen K."/>
            <person name="Zhan S."/>
            <person name="Wang C."/>
        </authorList>
    </citation>
    <scope>NUCLEOTIDE SEQUENCE [LARGE SCALE GENOMIC DNA]</scope>
    <source>
        <strain evidence="1 2">RCEF 1005</strain>
    </source>
</reference>
<keyword evidence="2" id="KW-1185">Reference proteome</keyword>
<dbReference type="OrthoDB" id="10261782at2759"/>
<evidence type="ECO:0000313" key="1">
    <source>
        <dbReference type="EMBL" id="OAA76978.1"/>
    </source>
</evidence>